<organism evidence="2 3">
    <name type="scientific">Legionella israelensis</name>
    <dbReference type="NCBI Taxonomy" id="454"/>
    <lineage>
        <taxon>Bacteria</taxon>
        <taxon>Pseudomonadati</taxon>
        <taxon>Pseudomonadota</taxon>
        <taxon>Gammaproteobacteria</taxon>
        <taxon>Legionellales</taxon>
        <taxon>Legionellaceae</taxon>
        <taxon>Legionella</taxon>
    </lineage>
</organism>
<reference evidence="2 3" key="1">
    <citation type="submission" date="2019-03" db="EMBL/GenBank/DDBJ databases">
        <title>Diverse conjugative elements silence natural transformation in Legionella species.</title>
        <authorList>
            <person name="Durieux I."/>
            <person name="Ginevra C."/>
            <person name="Attaiech L."/>
            <person name="Picq K."/>
            <person name="Juan P.A."/>
            <person name="Jarraud S."/>
            <person name="Charpentier X."/>
        </authorList>
    </citation>
    <scope>NUCLEOTIDE SEQUENCE [LARGE SCALE GENOMIC DNA]</scope>
    <source>
        <strain evidence="2 3">HL-0427-4011</strain>
    </source>
</reference>
<dbReference type="Proteomes" id="UP000295517">
    <property type="component" value="Chromosome"/>
</dbReference>
<protein>
    <submittedName>
        <fullName evidence="2">Uncharacterized protein</fullName>
    </submittedName>
</protein>
<evidence type="ECO:0000313" key="3">
    <source>
        <dbReference type="Proteomes" id="UP000295517"/>
    </source>
</evidence>
<accession>A0AAX1EEN2</accession>
<keyword evidence="1" id="KW-0175">Coiled coil</keyword>
<evidence type="ECO:0000256" key="1">
    <source>
        <dbReference type="SAM" id="Coils"/>
    </source>
</evidence>
<dbReference type="EMBL" id="CP038254">
    <property type="protein sequence ID" value="QBR83568.1"/>
    <property type="molecule type" value="Genomic_DNA"/>
</dbReference>
<feature type="coiled-coil region" evidence="1">
    <location>
        <begin position="124"/>
        <end position="188"/>
    </location>
</feature>
<dbReference type="RefSeq" id="WP_135059941.1">
    <property type="nucleotide sequence ID" value="NZ_CP038254.1"/>
</dbReference>
<dbReference type="AlphaFoldDB" id="A0AAX1EEN2"/>
<evidence type="ECO:0000313" key="2">
    <source>
        <dbReference type="EMBL" id="QBR83568.1"/>
    </source>
</evidence>
<sequence>MGGLPHKSERKKVKAKLLLEDMSDTQLQIIQSNRQGFRYLDNPSLLNSDNPIAPILTKKGSKYLQRNNEYFIFKEKANKLVKFSKELNTKYKDEKLNNKAVIFERKLNEYNRLLSILNDPEKHGVKDKNQLKQYEKQYKKARKEAISAYSSLNKLGQDRFKKYAKHLQNSLNKQIENLREKHKATKLLLKAFKRVGKSISSKDSSTNKLITSKGEINQSIATAYRYIRDELVPSISSAQNLLDDSLNNKNPKVEDIQSITTAYRESSKKINKATSLHRDIDQKTIQGLSETKHGLYTALKLIDKEINKRTFLFSDKTEKKDILKELKTQLLDAFKLTDVTQLWKKKHQDVIKQSRNFLLFKTKPDKTGTEKFVEKLESDFSSLKL</sequence>
<name>A0AAX1EEN2_9GAMM</name>
<gene>
    <name evidence="2" type="ORF">E3983_03875</name>
</gene>
<proteinExistence type="predicted"/>